<dbReference type="GeneID" id="34455112"/>
<dbReference type="AlphaFoldDB" id="A0A1F7ZLY8"/>
<dbReference type="EMBL" id="LYCR01000149">
    <property type="protein sequence ID" value="OGM40319.1"/>
    <property type="molecule type" value="Genomic_DNA"/>
</dbReference>
<dbReference type="Proteomes" id="UP000179179">
    <property type="component" value="Unassembled WGS sequence"/>
</dbReference>
<name>A0A1F7ZLY8_9EURO</name>
<proteinExistence type="predicted"/>
<sequence length="126" mass="13713">MKFTLATLTAVALAPLAAADFYIYSIKSGSAIFMSSLGDVSGGKHGVCCKGCPDFEELEFNSKIGHYKPGLRSVHHDDKKVGQCQMDKSDHFQCGNPSSQAGDSIVHYTALRTLTRMRSTNNDFTM</sequence>
<organism evidence="2 3">
    <name type="scientific">Aspergillus bombycis</name>
    <dbReference type="NCBI Taxonomy" id="109264"/>
    <lineage>
        <taxon>Eukaryota</taxon>
        <taxon>Fungi</taxon>
        <taxon>Dikarya</taxon>
        <taxon>Ascomycota</taxon>
        <taxon>Pezizomycotina</taxon>
        <taxon>Eurotiomycetes</taxon>
        <taxon>Eurotiomycetidae</taxon>
        <taxon>Eurotiales</taxon>
        <taxon>Aspergillaceae</taxon>
        <taxon>Aspergillus</taxon>
    </lineage>
</organism>
<reference evidence="2 3" key="1">
    <citation type="journal article" date="2016" name="Genome Biol. Evol.">
        <title>Draft genome sequence of an aflatoxigenic Aspergillus species, A. bombycis.</title>
        <authorList>
            <person name="Moore G.G."/>
            <person name="Mack B.M."/>
            <person name="Beltz S.B."/>
            <person name="Gilbert M.K."/>
        </authorList>
    </citation>
    <scope>NUCLEOTIDE SEQUENCE [LARGE SCALE GENOMIC DNA]</scope>
    <source>
        <strain evidence="3">NRRL 26010</strain>
    </source>
</reference>
<feature type="signal peptide" evidence="1">
    <location>
        <begin position="1"/>
        <end position="19"/>
    </location>
</feature>
<keyword evidence="3" id="KW-1185">Reference proteome</keyword>
<accession>A0A1F7ZLY8</accession>
<comment type="caution">
    <text evidence="2">The sequence shown here is derived from an EMBL/GenBank/DDBJ whole genome shotgun (WGS) entry which is preliminary data.</text>
</comment>
<keyword evidence="1" id="KW-0732">Signal</keyword>
<dbReference type="RefSeq" id="XP_022384036.1">
    <property type="nucleotide sequence ID" value="XM_022538850.1"/>
</dbReference>
<gene>
    <name evidence="2" type="ORF">ABOM_011722</name>
</gene>
<protein>
    <submittedName>
        <fullName evidence="2">Uncharacterized protein</fullName>
    </submittedName>
</protein>
<evidence type="ECO:0000256" key="1">
    <source>
        <dbReference type="SAM" id="SignalP"/>
    </source>
</evidence>
<evidence type="ECO:0000313" key="3">
    <source>
        <dbReference type="Proteomes" id="UP000179179"/>
    </source>
</evidence>
<feature type="chain" id="PRO_5009533952" evidence="1">
    <location>
        <begin position="20"/>
        <end position="126"/>
    </location>
</feature>
<dbReference type="OrthoDB" id="3770142at2759"/>
<evidence type="ECO:0000313" key="2">
    <source>
        <dbReference type="EMBL" id="OGM40319.1"/>
    </source>
</evidence>